<dbReference type="InterPro" id="IPR017974">
    <property type="entry name" value="Claudin_CS"/>
</dbReference>
<dbReference type="RefSeq" id="WP_184811081.1">
    <property type="nucleotide sequence ID" value="NZ_JACHJQ010000003.1"/>
</dbReference>
<evidence type="ECO:0000256" key="3">
    <source>
        <dbReference type="ARBA" id="ARBA00022989"/>
    </source>
</evidence>
<keyword evidence="4" id="KW-0472">Membrane</keyword>
<dbReference type="AlphaFoldDB" id="A0A7W7VE66"/>
<feature type="domain" description="Aminoglycoside phosphotransferase" evidence="5">
    <location>
        <begin position="16"/>
        <end position="196"/>
    </location>
</feature>
<dbReference type="Proteomes" id="UP000520767">
    <property type="component" value="Unassembled WGS sequence"/>
</dbReference>
<keyword evidence="2" id="KW-0812">Transmembrane</keyword>
<keyword evidence="6" id="KW-0418">Kinase</keyword>
<dbReference type="SUPFAM" id="SSF56112">
    <property type="entry name" value="Protein kinase-like (PK-like)"/>
    <property type="match status" value="1"/>
</dbReference>
<accession>A0A7W7VE66</accession>
<dbReference type="InterPro" id="IPR002575">
    <property type="entry name" value="Aminoglycoside_PTrfase"/>
</dbReference>
<protein>
    <submittedName>
        <fullName evidence="6">Ser/Thr protein kinase RdoA (MazF antagonist)</fullName>
    </submittedName>
</protein>
<dbReference type="EMBL" id="JACHJQ010000003">
    <property type="protein sequence ID" value="MBB4906943.1"/>
    <property type="molecule type" value="Genomic_DNA"/>
</dbReference>
<dbReference type="GO" id="GO:0016301">
    <property type="term" value="F:kinase activity"/>
    <property type="evidence" value="ECO:0007669"/>
    <property type="project" value="UniProtKB-KW"/>
</dbReference>
<dbReference type="Gene3D" id="3.90.1200.10">
    <property type="match status" value="1"/>
</dbReference>
<evidence type="ECO:0000313" key="6">
    <source>
        <dbReference type="EMBL" id="MBB4906943.1"/>
    </source>
</evidence>
<dbReference type="Pfam" id="PF01636">
    <property type="entry name" value="APH"/>
    <property type="match status" value="1"/>
</dbReference>
<comment type="caution">
    <text evidence="6">The sequence shown here is derived from an EMBL/GenBank/DDBJ whole genome shotgun (WGS) entry which is preliminary data.</text>
</comment>
<gene>
    <name evidence="6" type="ORF">FHR82_003163</name>
</gene>
<evidence type="ECO:0000256" key="1">
    <source>
        <dbReference type="ARBA" id="ARBA00004141"/>
    </source>
</evidence>
<evidence type="ECO:0000256" key="2">
    <source>
        <dbReference type="ARBA" id="ARBA00022692"/>
    </source>
</evidence>
<keyword evidence="7" id="KW-1185">Reference proteome</keyword>
<dbReference type="GO" id="GO:0016020">
    <property type="term" value="C:membrane"/>
    <property type="evidence" value="ECO:0007669"/>
    <property type="project" value="UniProtKB-SubCell"/>
</dbReference>
<evidence type="ECO:0000259" key="5">
    <source>
        <dbReference type="Pfam" id="PF01636"/>
    </source>
</evidence>
<reference evidence="6 7" key="1">
    <citation type="submission" date="2020-08" db="EMBL/GenBank/DDBJ databases">
        <title>Genomic Encyclopedia of Type Strains, Phase III (KMG-III): the genomes of soil and plant-associated and newly described type strains.</title>
        <authorList>
            <person name="Whitman W."/>
        </authorList>
    </citation>
    <scope>NUCLEOTIDE SEQUENCE [LARGE SCALE GENOMIC DNA]</scope>
    <source>
        <strain evidence="6 7">CECT 8960</strain>
    </source>
</reference>
<proteinExistence type="predicted"/>
<organism evidence="6 7">
    <name type="scientific">Actinophytocola algeriensis</name>
    <dbReference type="NCBI Taxonomy" id="1768010"/>
    <lineage>
        <taxon>Bacteria</taxon>
        <taxon>Bacillati</taxon>
        <taxon>Actinomycetota</taxon>
        <taxon>Actinomycetes</taxon>
        <taxon>Pseudonocardiales</taxon>
        <taxon>Pseudonocardiaceae</taxon>
    </lineage>
</organism>
<sequence>MTLDLAPWGSPTVLERLGGHRNEVFRLEGGLVARRSRRSVASLDWELDLLDHLSRHGFLVPEVVRADGRAQVDGVVVQRWLPGREPTDWAPVVAELRRLHELTAGWPPRPDFPGTRDLLTTDRGGDVDLTAMPPEAVETCRAAWRALDGPSTVVHGDPCAANIRVDGDRVGFLDWDEARVDHPWLDLADIPGLDLPPAAHAAVNAWEAANGWLVEPHYARERLAQLACGQPCGQHPGLWTTCVSASACGIQTCG</sequence>
<evidence type="ECO:0000256" key="4">
    <source>
        <dbReference type="ARBA" id="ARBA00023136"/>
    </source>
</evidence>
<evidence type="ECO:0000313" key="7">
    <source>
        <dbReference type="Proteomes" id="UP000520767"/>
    </source>
</evidence>
<dbReference type="InterPro" id="IPR011009">
    <property type="entry name" value="Kinase-like_dom_sf"/>
</dbReference>
<keyword evidence="3" id="KW-1133">Transmembrane helix</keyword>
<comment type="subcellular location">
    <subcellularLocation>
        <location evidence="1">Membrane</location>
        <topology evidence="1">Multi-pass membrane protein</topology>
    </subcellularLocation>
</comment>
<name>A0A7W7VE66_9PSEU</name>
<dbReference type="PROSITE" id="PS01346">
    <property type="entry name" value="CLAUDIN"/>
    <property type="match status" value="1"/>
</dbReference>
<keyword evidence="6" id="KW-0808">Transferase</keyword>